<organism evidence="2 3">
    <name type="scientific">Phytohabitans houttuyneae</name>
    <dbReference type="NCBI Taxonomy" id="1076126"/>
    <lineage>
        <taxon>Bacteria</taxon>
        <taxon>Bacillati</taxon>
        <taxon>Actinomycetota</taxon>
        <taxon>Actinomycetes</taxon>
        <taxon>Micromonosporales</taxon>
        <taxon>Micromonosporaceae</taxon>
    </lineage>
</organism>
<keyword evidence="3" id="KW-1185">Reference proteome</keyword>
<accession>A0A6V8K4X1</accession>
<comment type="caution">
    <text evidence="2">The sequence shown here is derived from an EMBL/GenBank/DDBJ whole genome shotgun (WGS) entry which is preliminary data.</text>
</comment>
<proteinExistence type="predicted"/>
<dbReference type="EMBL" id="BLPF01000001">
    <property type="protein sequence ID" value="GFJ77441.1"/>
    <property type="molecule type" value="Genomic_DNA"/>
</dbReference>
<feature type="region of interest" description="Disordered" evidence="1">
    <location>
        <begin position="1"/>
        <end position="35"/>
    </location>
</feature>
<feature type="compositionally biased region" description="Low complexity" evidence="1">
    <location>
        <begin position="20"/>
        <end position="35"/>
    </location>
</feature>
<feature type="compositionally biased region" description="Low complexity" evidence="1">
    <location>
        <begin position="1"/>
        <end position="12"/>
    </location>
</feature>
<dbReference type="AlphaFoldDB" id="A0A6V8K4X1"/>
<protein>
    <submittedName>
        <fullName evidence="2">Uncharacterized protein</fullName>
    </submittedName>
</protein>
<reference evidence="2 3" key="1">
    <citation type="submission" date="2020-03" db="EMBL/GenBank/DDBJ databases">
        <title>Whole genome shotgun sequence of Phytohabitans houttuyneae NBRC 108639.</title>
        <authorList>
            <person name="Komaki H."/>
            <person name="Tamura T."/>
        </authorList>
    </citation>
    <scope>NUCLEOTIDE SEQUENCE [LARGE SCALE GENOMIC DNA]</scope>
    <source>
        <strain evidence="2 3">NBRC 108639</strain>
    </source>
</reference>
<feature type="region of interest" description="Disordered" evidence="1">
    <location>
        <begin position="72"/>
        <end position="104"/>
    </location>
</feature>
<reference evidence="2 3" key="2">
    <citation type="submission" date="2020-03" db="EMBL/GenBank/DDBJ databases">
        <authorList>
            <person name="Ichikawa N."/>
            <person name="Kimura A."/>
            <person name="Kitahashi Y."/>
            <person name="Uohara A."/>
        </authorList>
    </citation>
    <scope>NUCLEOTIDE SEQUENCE [LARGE SCALE GENOMIC DNA]</scope>
    <source>
        <strain evidence="2 3">NBRC 108639</strain>
    </source>
</reference>
<dbReference type="Proteomes" id="UP000482800">
    <property type="component" value="Unassembled WGS sequence"/>
</dbReference>
<name>A0A6V8K4X1_9ACTN</name>
<feature type="compositionally biased region" description="Basic residues" evidence="1">
    <location>
        <begin position="72"/>
        <end position="87"/>
    </location>
</feature>
<sequence>MLSGAGDEAAAAGGSGTGAAGSSTMQDAPGQAPEAAAATGFVGMVPGTQITIDRCRPAHRYSIATCGVPKIRRRHQTGRRISARVAHHTAAPSTATSGGGVMVT</sequence>
<evidence type="ECO:0000256" key="1">
    <source>
        <dbReference type="SAM" id="MobiDB-lite"/>
    </source>
</evidence>
<evidence type="ECO:0000313" key="2">
    <source>
        <dbReference type="EMBL" id="GFJ77441.1"/>
    </source>
</evidence>
<evidence type="ECO:0000313" key="3">
    <source>
        <dbReference type="Proteomes" id="UP000482800"/>
    </source>
</evidence>
<gene>
    <name evidence="2" type="ORF">Phou_016210</name>
</gene>